<dbReference type="SUPFAM" id="SSF51730">
    <property type="entry name" value="FAD-linked oxidoreductase"/>
    <property type="match status" value="1"/>
</dbReference>
<dbReference type="GO" id="GO:0016491">
    <property type="term" value="F:oxidoreductase activity"/>
    <property type="evidence" value="ECO:0007669"/>
    <property type="project" value="UniProtKB-KW"/>
</dbReference>
<evidence type="ECO:0000313" key="3">
    <source>
        <dbReference type="Proteomes" id="UP001177670"/>
    </source>
</evidence>
<gene>
    <name evidence="2" type="ORF">K0M31_013037</name>
</gene>
<evidence type="ECO:0000256" key="1">
    <source>
        <dbReference type="ARBA" id="ARBA00023002"/>
    </source>
</evidence>
<evidence type="ECO:0000313" key="2">
    <source>
        <dbReference type="EMBL" id="KAK1119614.1"/>
    </source>
</evidence>
<sequence length="73" mass="8404">MQVNKYRPSFYTLTCHIKNDVKDYLSLDLFNALPNNTLLHLIANDLTPTDVKIMLKKALERGIRNIFVLRGGN</sequence>
<dbReference type="AlphaFoldDB" id="A0AA40FIQ8"/>
<keyword evidence="1" id="KW-0560">Oxidoreductase</keyword>
<organism evidence="2 3">
    <name type="scientific">Melipona bicolor</name>
    <dbReference type="NCBI Taxonomy" id="60889"/>
    <lineage>
        <taxon>Eukaryota</taxon>
        <taxon>Metazoa</taxon>
        <taxon>Ecdysozoa</taxon>
        <taxon>Arthropoda</taxon>
        <taxon>Hexapoda</taxon>
        <taxon>Insecta</taxon>
        <taxon>Pterygota</taxon>
        <taxon>Neoptera</taxon>
        <taxon>Endopterygota</taxon>
        <taxon>Hymenoptera</taxon>
        <taxon>Apocrita</taxon>
        <taxon>Aculeata</taxon>
        <taxon>Apoidea</taxon>
        <taxon>Anthophila</taxon>
        <taxon>Apidae</taxon>
        <taxon>Melipona</taxon>
    </lineage>
</organism>
<comment type="caution">
    <text evidence="2">The sequence shown here is derived from an EMBL/GenBank/DDBJ whole genome shotgun (WGS) entry which is preliminary data.</text>
</comment>
<dbReference type="Gene3D" id="3.20.20.220">
    <property type="match status" value="1"/>
</dbReference>
<proteinExistence type="predicted"/>
<accession>A0AA40FIQ8</accession>
<dbReference type="Proteomes" id="UP001177670">
    <property type="component" value="Unassembled WGS sequence"/>
</dbReference>
<protein>
    <submittedName>
        <fullName evidence="2">Uncharacterized protein</fullName>
    </submittedName>
</protein>
<name>A0AA40FIQ8_9HYME</name>
<keyword evidence="3" id="KW-1185">Reference proteome</keyword>
<reference evidence="2" key="1">
    <citation type="submission" date="2021-10" db="EMBL/GenBank/DDBJ databases">
        <title>Melipona bicolor Genome sequencing and assembly.</title>
        <authorList>
            <person name="Araujo N.S."/>
            <person name="Arias M.C."/>
        </authorList>
    </citation>
    <scope>NUCLEOTIDE SEQUENCE</scope>
    <source>
        <strain evidence="2">USP_2M_L1-L4_2017</strain>
        <tissue evidence="2">Whole body</tissue>
    </source>
</reference>
<dbReference type="InterPro" id="IPR029041">
    <property type="entry name" value="FAD-linked_oxidoreductase-like"/>
</dbReference>
<dbReference type="EMBL" id="JAHYIQ010000035">
    <property type="protein sequence ID" value="KAK1119614.1"/>
    <property type="molecule type" value="Genomic_DNA"/>
</dbReference>